<gene>
    <name evidence="2" type="ORF">CUN49_19240</name>
</gene>
<evidence type="ECO:0000313" key="2">
    <source>
        <dbReference type="EMBL" id="PJF33174.1"/>
    </source>
</evidence>
<evidence type="ECO:0000256" key="1">
    <source>
        <dbReference type="RuleBase" id="RU003814"/>
    </source>
</evidence>
<dbReference type="InterPro" id="IPR000649">
    <property type="entry name" value="IF-2B-related"/>
</dbReference>
<dbReference type="Pfam" id="PF01008">
    <property type="entry name" value="IF-2B"/>
    <property type="match status" value="1"/>
</dbReference>
<organism evidence="2 3">
    <name type="scientific">Candidatus Thermofonsia Clade 1 bacterium</name>
    <dbReference type="NCBI Taxonomy" id="2364210"/>
    <lineage>
        <taxon>Bacteria</taxon>
        <taxon>Bacillati</taxon>
        <taxon>Chloroflexota</taxon>
        <taxon>Candidatus Thermofontia</taxon>
        <taxon>Candidatus Thermofonsia Clade 1</taxon>
    </lineage>
</organism>
<dbReference type="InterPro" id="IPR037171">
    <property type="entry name" value="NagB/RpiA_transferase-like"/>
</dbReference>
<dbReference type="Proteomes" id="UP000229681">
    <property type="component" value="Unassembled WGS sequence"/>
</dbReference>
<dbReference type="InterPro" id="IPR042529">
    <property type="entry name" value="IF_2B-like_C"/>
</dbReference>
<evidence type="ECO:0000313" key="3">
    <source>
        <dbReference type="Proteomes" id="UP000229681"/>
    </source>
</evidence>
<sequence length="94" mass="9855">ADSASGHFMRRHGVDLCLVGADRIAANGDTANKIGTYNLAIVARAHNVPFYVAAPWSSVDMSLAHGDLIAIEERSPEEVTVINGVRIAPSGAQA</sequence>
<feature type="non-terminal residue" evidence="2">
    <location>
        <position position="1"/>
    </location>
</feature>
<dbReference type="SUPFAM" id="SSF100950">
    <property type="entry name" value="NagB/RpiA/CoA transferase-like"/>
    <property type="match status" value="1"/>
</dbReference>
<comment type="caution">
    <text evidence="2">The sequence shown here is derived from an EMBL/GenBank/DDBJ whole genome shotgun (WGS) entry which is preliminary data.</text>
</comment>
<name>A0A2M8P6K7_9CHLR</name>
<dbReference type="GO" id="GO:0019509">
    <property type="term" value="P:L-methionine salvage from methylthioadenosine"/>
    <property type="evidence" value="ECO:0007669"/>
    <property type="project" value="TreeGrafter"/>
</dbReference>
<comment type="similarity">
    <text evidence="1">Belongs to the eIF-2B alpha/beta/delta subunits family.</text>
</comment>
<accession>A0A2M8P6K7</accession>
<dbReference type="PANTHER" id="PTHR43475">
    <property type="entry name" value="METHYLTHIORIBOSE-1-PHOSPHATE ISOMERASE"/>
    <property type="match status" value="1"/>
</dbReference>
<dbReference type="EMBL" id="PGTM01001087">
    <property type="protein sequence ID" value="PJF33174.1"/>
    <property type="molecule type" value="Genomic_DNA"/>
</dbReference>
<reference evidence="2 3" key="1">
    <citation type="submission" date="2017-11" db="EMBL/GenBank/DDBJ databases">
        <title>Evolution of Phototrophy in the Chloroflexi Phylum Driven by Horizontal Gene Transfer.</title>
        <authorList>
            <person name="Ward L.M."/>
            <person name="Hemp J."/>
            <person name="Shih P.M."/>
            <person name="Mcglynn S.E."/>
            <person name="Fischer W."/>
        </authorList>
    </citation>
    <scope>NUCLEOTIDE SEQUENCE [LARGE SCALE GENOMIC DNA]</scope>
    <source>
        <strain evidence="2">JP3_13</strain>
    </source>
</reference>
<proteinExistence type="inferred from homology"/>
<dbReference type="GO" id="GO:0046523">
    <property type="term" value="F:S-methyl-5-thioribose-1-phosphate isomerase activity"/>
    <property type="evidence" value="ECO:0007669"/>
    <property type="project" value="TreeGrafter"/>
</dbReference>
<keyword evidence="2" id="KW-0413">Isomerase</keyword>
<protein>
    <submittedName>
        <fullName evidence="2">S-methyl-5-thioribose-1-phosphate isomerase</fullName>
    </submittedName>
</protein>
<feature type="non-terminal residue" evidence="2">
    <location>
        <position position="94"/>
    </location>
</feature>
<dbReference type="Gene3D" id="3.40.50.10470">
    <property type="entry name" value="Translation initiation factor eif-2b, domain 2"/>
    <property type="match status" value="1"/>
</dbReference>
<dbReference type="AlphaFoldDB" id="A0A2M8P6K7"/>
<dbReference type="PANTHER" id="PTHR43475:SF1">
    <property type="entry name" value="METHYLTHIORIBOSE-1-PHOSPHATE ISOMERASE"/>
    <property type="match status" value="1"/>
</dbReference>